<dbReference type="NCBIfam" id="NF041278">
    <property type="entry name" value="CmcJ_NvfI_EfuI"/>
    <property type="match status" value="1"/>
</dbReference>
<organism evidence="3 4">
    <name type="scientific">Exophiala spinifera</name>
    <dbReference type="NCBI Taxonomy" id="91928"/>
    <lineage>
        <taxon>Eukaryota</taxon>
        <taxon>Fungi</taxon>
        <taxon>Dikarya</taxon>
        <taxon>Ascomycota</taxon>
        <taxon>Pezizomycotina</taxon>
        <taxon>Eurotiomycetes</taxon>
        <taxon>Chaetothyriomycetidae</taxon>
        <taxon>Chaetothyriales</taxon>
        <taxon>Herpotrichiellaceae</taxon>
        <taxon>Exophiala</taxon>
    </lineage>
</organism>
<sequence>MASAAVQQPGGHSTSFEPLTTQLKGTSAAQTEKHHVRTSLNYYKDPGDGSPPPPSYVGKPETYERPYEPLDVTIHDIRGEEGGYTLDKNGFQIFRRESVEKDFVDDEQIKAQYYPETEQLLKDATGASRIFIFDHTIRRAPKDGRAAGASPAAINLRGPVNRVHIDQSYSAAKNRVPHHLPEDAERLLTTRYQIINVWRPIKKILKDPLAVADAHSVPDSDLIGVGLIYPDRRGETYTVRPNPEHKWYYRYGQAPEETLLIKCFDSKLDGRARRVPHTAFVNPETVNESSRESIEVRALVFYEDQPAE</sequence>
<gene>
    <name evidence="3" type="ORF">PV08_06201</name>
</gene>
<dbReference type="GO" id="GO:0016491">
    <property type="term" value="F:oxidoreductase activity"/>
    <property type="evidence" value="ECO:0007669"/>
    <property type="project" value="InterPro"/>
</dbReference>
<evidence type="ECO:0000313" key="4">
    <source>
        <dbReference type="Proteomes" id="UP000053328"/>
    </source>
</evidence>
<name>A0A0D2BC03_9EURO</name>
<dbReference type="GeneID" id="27333284"/>
<feature type="region of interest" description="Disordered" evidence="2">
    <location>
        <begin position="1"/>
        <end position="62"/>
    </location>
</feature>
<keyword evidence="4" id="KW-1185">Reference proteome</keyword>
<protein>
    <recommendedName>
        <fullName evidence="5">Methyltransferase</fullName>
    </recommendedName>
</protein>
<comment type="similarity">
    <text evidence="1">Belongs to the asaB hydroxylase/desaturase family.</text>
</comment>
<evidence type="ECO:0000256" key="2">
    <source>
        <dbReference type="SAM" id="MobiDB-lite"/>
    </source>
</evidence>
<dbReference type="InterPro" id="IPR044053">
    <property type="entry name" value="AsaB-like"/>
</dbReference>
<dbReference type="OrthoDB" id="412788at2759"/>
<evidence type="ECO:0000313" key="3">
    <source>
        <dbReference type="EMBL" id="KIW16150.1"/>
    </source>
</evidence>
<reference evidence="3 4" key="1">
    <citation type="submission" date="2015-01" db="EMBL/GenBank/DDBJ databases">
        <title>The Genome Sequence of Exophiala spinifera CBS89968.</title>
        <authorList>
            <consortium name="The Broad Institute Genomics Platform"/>
            <person name="Cuomo C."/>
            <person name="de Hoog S."/>
            <person name="Gorbushina A."/>
            <person name="Stielow B."/>
            <person name="Teixiera M."/>
            <person name="Abouelleil A."/>
            <person name="Chapman S.B."/>
            <person name="Priest M."/>
            <person name="Young S.K."/>
            <person name="Wortman J."/>
            <person name="Nusbaum C."/>
            <person name="Birren B."/>
        </authorList>
    </citation>
    <scope>NUCLEOTIDE SEQUENCE [LARGE SCALE GENOMIC DNA]</scope>
    <source>
        <strain evidence="3 4">CBS 89968</strain>
    </source>
</reference>
<dbReference type="HOGENOM" id="CLU_042688_2_0_1"/>
<proteinExistence type="inferred from homology"/>
<dbReference type="RefSeq" id="XP_016236366.1">
    <property type="nucleotide sequence ID" value="XM_016380539.1"/>
</dbReference>
<dbReference type="PANTHER" id="PTHR34598">
    <property type="entry name" value="BLL6449 PROTEIN"/>
    <property type="match status" value="1"/>
</dbReference>
<dbReference type="EMBL" id="KN847495">
    <property type="protein sequence ID" value="KIW16150.1"/>
    <property type="molecule type" value="Genomic_DNA"/>
</dbReference>
<dbReference type="Proteomes" id="UP000053328">
    <property type="component" value="Unassembled WGS sequence"/>
</dbReference>
<dbReference type="VEuPathDB" id="FungiDB:PV08_06201"/>
<dbReference type="PANTHER" id="PTHR34598:SF3">
    <property type="entry name" value="OXIDOREDUCTASE AN1597"/>
    <property type="match status" value="1"/>
</dbReference>
<dbReference type="AlphaFoldDB" id="A0A0D2BC03"/>
<evidence type="ECO:0008006" key="5">
    <source>
        <dbReference type="Google" id="ProtNLM"/>
    </source>
</evidence>
<dbReference type="STRING" id="91928.A0A0D2BC03"/>
<feature type="compositionally biased region" description="Polar residues" evidence="2">
    <location>
        <begin position="10"/>
        <end position="30"/>
    </location>
</feature>
<accession>A0A0D2BC03</accession>
<evidence type="ECO:0000256" key="1">
    <source>
        <dbReference type="ARBA" id="ARBA00023604"/>
    </source>
</evidence>